<protein>
    <recommendedName>
        <fullName evidence="2">Anti-sigma factor antagonist</fullName>
    </recommendedName>
</protein>
<evidence type="ECO:0000256" key="1">
    <source>
        <dbReference type="ARBA" id="ARBA00009013"/>
    </source>
</evidence>
<dbReference type="Pfam" id="PF01740">
    <property type="entry name" value="STAS"/>
    <property type="match status" value="1"/>
</dbReference>
<sequence length="131" mass="13984">MSTAVHVSTVPDDAVAASGGPAEGVSLLAVSGELDYTNAERFRHDLLGSIGSDRQHLVIDLAGLSFCDSTGIRVFLAIRKLVQDRGGNLAIADPHPRIRRIFHLTGLTDAFAVHPTVEDAVGFLRRNEDPA</sequence>
<evidence type="ECO:0000313" key="4">
    <source>
        <dbReference type="EMBL" id="NYF41036.1"/>
    </source>
</evidence>
<dbReference type="RefSeq" id="WP_179821460.1">
    <property type="nucleotide sequence ID" value="NZ_JACCCO010000001.1"/>
</dbReference>
<dbReference type="InterPro" id="IPR002645">
    <property type="entry name" value="STAS_dom"/>
</dbReference>
<dbReference type="AlphaFoldDB" id="A0A852UZE3"/>
<keyword evidence="5" id="KW-1185">Reference proteome</keyword>
<evidence type="ECO:0000256" key="2">
    <source>
        <dbReference type="RuleBase" id="RU003749"/>
    </source>
</evidence>
<dbReference type="NCBIfam" id="TIGR00377">
    <property type="entry name" value="ant_ant_sig"/>
    <property type="match status" value="1"/>
</dbReference>
<name>A0A852UZE3_9ACTN</name>
<dbReference type="PROSITE" id="PS50801">
    <property type="entry name" value="STAS"/>
    <property type="match status" value="1"/>
</dbReference>
<dbReference type="SUPFAM" id="SSF52091">
    <property type="entry name" value="SpoIIaa-like"/>
    <property type="match status" value="1"/>
</dbReference>
<dbReference type="Gene3D" id="3.30.750.24">
    <property type="entry name" value="STAS domain"/>
    <property type="match status" value="1"/>
</dbReference>
<dbReference type="PANTHER" id="PTHR33495">
    <property type="entry name" value="ANTI-SIGMA FACTOR ANTAGONIST TM_1081-RELATED-RELATED"/>
    <property type="match status" value="1"/>
</dbReference>
<comment type="similarity">
    <text evidence="1 2">Belongs to the anti-sigma-factor antagonist family.</text>
</comment>
<evidence type="ECO:0000313" key="5">
    <source>
        <dbReference type="Proteomes" id="UP000576393"/>
    </source>
</evidence>
<gene>
    <name evidence="4" type="ORF">HDA43_003195</name>
</gene>
<organism evidence="4 5">
    <name type="scientific">Streptosporangium sandarakinum</name>
    <dbReference type="NCBI Taxonomy" id="1260955"/>
    <lineage>
        <taxon>Bacteria</taxon>
        <taxon>Bacillati</taxon>
        <taxon>Actinomycetota</taxon>
        <taxon>Actinomycetes</taxon>
        <taxon>Streptosporangiales</taxon>
        <taxon>Streptosporangiaceae</taxon>
        <taxon>Streptosporangium</taxon>
    </lineage>
</organism>
<dbReference type="InterPro" id="IPR036513">
    <property type="entry name" value="STAS_dom_sf"/>
</dbReference>
<dbReference type="PANTHER" id="PTHR33495:SF2">
    <property type="entry name" value="ANTI-SIGMA FACTOR ANTAGONIST TM_1081-RELATED"/>
    <property type="match status" value="1"/>
</dbReference>
<accession>A0A852UZE3</accession>
<dbReference type="Proteomes" id="UP000576393">
    <property type="component" value="Unassembled WGS sequence"/>
</dbReference>
<reference evidence="4 5" key="1">
    <citation type="submission" date="2020-07" db="EMBL/GenBank/DDBJ databases">
        <title>Sequencing the genomes of 1000 actinobacteria strains.</title>
        <authorList>
            <person name="Klenk H.-P."/>
        </authorList>
    </citation>
    <scope>NUCLEOTIDE SEQUENCE [LARGE SCALE GENOMIC DNA]</scope>
    <source>
        <strain evidence="4 5">DSM 45763</strain>
    </source>
</reference>
<feature type="domain" description="STAS" evidence="3">
    <location>
        <begin position="23"/>
        <end position="124"/>
    </location>
</feature>
<dbReference type="InterPro" id="IPR003658">
    <property type="entry name" value="Anti-sigma_ant"/>
</dbReference>
<dbReference type="CDD" id="cd07043">
    <property type="entry name" value="STAS_anti-anti-sigma_factors"/>
    <property type="match status" value="1"/>
</dbReference>
<dbReference type="GO" id="GO:0043856">
    <property type="term" value="F:anti-sigma factor antagonist activity"/>
    <property type="evidence" value="ECO:0007669"/>
    <property type="project" value="InterPro"/>
</dbReference>
<dbReference type="EMBL" id="JACCCO010000001">
    <property type="protein sequence ID" value="NYF41036.1"/>
    <property type="molecule type" value="Genomic_DNA"/>
</dbReference>
<evidence type="ECO:0000259" key="3">
    <source>
        <dbReference type="PROSITE" id="PS50801"/>
    </source>
</evidence>
<proteinExistence type="inferred from homology"/>
<comment type="caution">
    <text evidence="4">The sequence shown here is derived from an EMBL/GenBank/DDBJ whole genome shotgun (WGS) entry which is preliminary data.</text>
</comment>